<dbReference type="SUPFAM" id="SSF46626">
    <property type="entry name" value="Cytochrome c"/>
    <property type="match status" value="1"/>
</dbReference>
<gene>
    <name evidence="2" type="ORF">SAMN04488129_103223</name>
</gene>
<accession>A0A1H7IWU1</accession>
<dbReference type="Proteomes" id="UP000198807">
    <property type="component" value="Unassembled WGS sequence"/>
</dbReference>
<keyword evidence="3" id="KW-1185">Reference proteome</keyword>
<evidence type="ECO:0008006" key="4">
    <source>
        <dbReference type="Google" id="ProtNLM"/>
    </source>
</evidence>
<dbReference type="RefSeq" id="WP_089710744.1">
    <property type="nucleotide sequence ID" value="NZ_FOBC01000003.1"/>
</dbReference>
<dbReference type="OrthoDB" id="9811281at2"/>
<feature type="chain" id="PRO_5011720349" description="Cytochrome c domain-containing protein" evidence="1">
    <location>
        <begin position="28"/>
        <end position="167"/>
    </location>
</feature>
<evidence type="ECO:0000313" key="2">
    <source>
        <dbReference type="EMBL" id="SEK66137.1"/>
    </source>
</evidence>
<dbReference type="GO" id="GO:0009055">
    <property type="term" value="F:electron transfer activity"/>
    <property type="evidence" value="ECO:0007669"/>
    <property type="project" value="InterPro"/>
</dbReference>
<dbReference type="GO" id="GO:0020037">
    <property type="term" value="F:heme binding"/>
    <property type="evidence" value="ECO:0007669"/>
    <property type="project" value="InterPro"/>
</dbReference>
<dbReference type="EMBL" id="FOBC01000003">
    <property type="protein sequence ID" value="SEK66137.1"/>
    <property type="molecule type" value="Genomic_DNA"/>
</dbReference>
<evidence type="ECO:0000313" key="3">
    <source>
        <dbReference type="Proteomes" id="UP000198807"/>
    </source>
</evidence>
<keyword evidence="1" id="KW-0732">Signal</keyword>
<protein>
    <recommendedName>
        <fullName evidence="4">Cytochrome c domain-containing protein</fullName>
    </recommendedName>
</protein>
<reference evidence="3" key="1">
    <citation type="submission" date="2016-10" db="EMBL/GenBank/DDBJ databases">
        <authorList>
            <person name="Varghese N."/>
            <person name="Submissions S."/>
        </authorList>
    </citation>
    <scope>NUCLEOTIDE SEQUENCE [LARGE SCALE GENOMIC DNA]</scope>
    <source>
        <strain evidence="3">CGMCC 1.9150</strain>
    </source>
</reference>
<dbReference type="InterPro" id="IPR036909">
    <property type="entry name" value="Cyt_c-like_dom_sf"/>
</dbReference>
<name>A0A1H7IWU1_9GAMM</name>
<proteinExistence type="predicted"/>
<feature type="signal peptide" evidence="1">
    <location>
        <begin position="1"/>
        <end position="27"/>
    </location>
</feature>
<evidence type="ECO:0000256" key="1">
    <source>
        <dbReference type="SAM" id="SignalP"/>
    </source>
</evidence>
<sequence>MNTAKSRCLGAIAIGAILLLPATLALAQTDSGSDVPAEVVERGRYIALTSGCNDCHTPNYGIAEGQVPEELWLTGDVLGWHGPWGTTYAPNLRLLAAELDEQQWVEMTHSLRARPPMPWFNLNAMSVEDAGALYHYIRSFESLGEPAPDYLPPGEMPAVPYVDFVLE</sequence>
<dbReference type="AlphaFoldDB" id="A0A1H7IWU1"/>
<dbReference type="STRING" id="650850.SAMN04488129_103223"/>
<dbReference type="Gene3D" id="1.10.760.10">
    <property type="entry name" value="Cytochrome c-like domain"/>
    <property type="match status" value="1"/>
</dbReference>
<organism evidence="2 3">
    <name type="scientific">Halomonas daqiaonensis</name>
    <dbReference type="NCBI Taxonomy" id="650850"/>
    <lineage>
        <taxon>Bacteria</taxon>
        <taxon>Pseudomonadati</taxon>
        <taxon>Pseudomonadota</taxon>
        <taxon>Gammaproteobacteria</taxon>
        <taxon>Oceanospirillales</taxon>
        <taxon>Halomonadaceae</taxon>
        <taxon>Halomonas</taxon>
    </lineage>
</organism>